<organism evidence="1 2">
    <name type="scientific">Eiseniibacteriota bacterium</name>
    <dbReference type="NCBI Taxonomy" id="2212470"/>
    <lineage>
        <taxon>Bacteria</taxon>
        <taxon>Candidatus Eiseniibacteriota</taxon>
    </lineage>
</organism>
<dbReference type="Proteomes" id="UP000748308">
    <property type="component" value="Unassembled WGS sequence"/>
</dbReference>
<reference evidence="1" key="1">
    <citation type="submission" date="2019-03" db="EMBL/GenBank/DDBJ databases">
        <title>Lake Tanganyika Metagenome-Assembled Genomes (MAGs).</title>
        <authorList>
            <person name="Tran P."/>
        </authorList>
    </citation>
    <scope>NUCLEOTIDE SEQUENCE</scope>
    <source>
        <strain evidence="1">M_DeepCast_400m_m2_100</strain>
    </source>
</reference>
<name>A0A937XDQ5_UNCEI</name>
<comment type="caution">
    <text evidence="1">The sequence shown here is derived from an EMBL/GenBank/DDBJ whole genome shotgun (WGS) entry which is preliminary data.</text>
</comment>
<dbReference type="PANTHER" id="PTHR32329:SF2">
    <property type="entry name" value="BIFUNCTIONAL PROTEIN [INCLUDES 2-HYDROXYACYL-COA DEHYDRATASE (N-TER) AND ITS ACTIVATOR DOMAIN (C_TERM)"/>
    <property type="match status" value="1"/>
</dbReference>
<dbReference type="EMBL" id="VGIY01000351">
    <property type="protein sequence ID" value="MBM3318417.1"/>
    <property type="molecule type" value="Genomic_DNA"/>
</dbReference>
<evidence type="ECO:0000313" key="1">
    <source>
        <dbReference type="EMBL" id="MBM3318417.1"/>
    </source>
</evidence>
<accession>A0A937XDQ5</accession>
<protein>
    <submittedName>
        <fullName evidence="1">2-hydroxyglutaryl-CoA dehydratase</fullName>
    </submittedName>
</protein>
<dbReference type="InterPro" id="IPR051805">
    <property type="entry name" value="Dehydratase_Activator_Redct"/>
</dbReference>
<gene>
    <name evidence="1" type="ORF">FJY75_11255</name>
</gene>
<dbReference type="AlphaFoldDB" id="A0A937XDQ5"/>
<evidence type="ECO:0000313" key="2">
    <source>
        <dbReference type="Proteomes" id="UP000748308"/>
    </source>
</evidence>
<proteinExistence type="predicted"/>
<feature type="non-terminal residue" evidence="1">
    <location>
        <position position="1"/>
    </location>
</feature>
<dbReference type="PANTHER" id="PTHR32329">
    <property type="entry name" value="BIFUNCTIONAL PROTEIN [INCLUDES 2-HYDROXYACYL-COA DEHYDRATASE (N-TER) AND ITS ACTIVATOR DOMAIN (C_TERM)-RELATED"/>
    <property type="match status" value="1"/>
</dbReference>
<sequence>AGSCGPCRFGMYEAEFRRALAQAGFPGLRVLVIQQRRGLDQTGGDGETAFERPFVVALVRALMLGDLLNELGHALRPYEVRPGAVDEALEEGRRWLYWALRDRENAVPVLRRVRRRLDQVELDYLRVKPKVKITGEFWAQTTEGDGSYHLARWLEQEGAEVLVEPVGTWVEYLLWNRLRRARDRLGLREGGPDAYSARLEMRLRLGQVLFDSAYNAYRAALGFRTEPLASIETLARYADAYYNTRIEGGEAFMEVAKTIFSVRRRKAHMVVSIKPFGCLPSTQSDGVQVKVMGDHPDLLFVSVETTGDGEVHVQSRIQMILSEAREHARREFAETASRLGLAAALADETQRARLPRPSATTPLPRRETGTAANYLWWLGRPAVLRALPLPTEALAELLRRPRRAPGPGAGEGGD</sequence>